<dbReference type="Proteomes" id="UP000824219">
    <property type="component" value="Linkage Group LG08"/>
</dbReference>
<dbReference type="EMBL" id="JAHKSW010000008">
    <property type="protein sequence ID" value="KAG7329405.1"/>
    <property type="molecule type" value="Genomic_DNA"/>
</dbReference>
<comment type="caution">
    <text evidence="2">The sequence shown here is derived from an EMBL/GenBank/DDBJ whole genome shotgun (WGS) entry which is preliminary data.</text>
</comment>
<dbReference type="AlphaFoldDB" id="A0A9D3SN47"/>
<protein>
    <submittedName>
        <fullName evidence="2">Uncharacterized protein</fullName>
    </submittedName>
</protein>
<evidence type="ECO:0000313" key="2">
    <source>
        <dbReference type="EMBL" id="KAG7329405.1"/>
    </source>
</evidence>
<organism evidence="2 3">
    <name type="scientific">Hemibagrus wyckioides</name>
    <dbReference type="NCBI Taxonomy" id="337641"/>
    <lineage>
        <taxon>Eukaryota</taxon>
        <taxon>Metazoa</taxon>
        <taxon>Chordata</taxon>
        <taxon>Craniata</taxon>
        <taxon>Vertebrata</taxon>
        <taxon>Euteleostomi</taxon>
        <taxon>Actinopterygii</taxon>
        <taxon>Neopterygii</taxon>
        <taxon>Teleostei</taxon>
        <taxon>Ostariophysi</taxon>
        <taxon>Siluriformes</taxon>
        <taxon>Bagridae</taxon>
        <taxon>Hemibagrus</taxon>
    </lineage>
</organism>
<feature type="compositionally biased region" description="Acidic residues" evidence="1">
    <location>
        <begin position="1"/>
        <end position="12"/>
    </location>
</feature>
<evidence type="ECO:0000313" key="3">
    <source>
        <dbReference type="Proteomes" id="UP000824219"/>
    </source>
</evidence>
<evidence type="ECO:0000256" key="1">
    <source>
        <dbReference type="SAM" id="MobiDB-lite"/>
    </source>
</evidence>
<feature type="region of interest" description="Disordered" evidence="1">
    <location>
        <begin position="175"/>
        <end position="247"/>
    </location>
</feature>
<keyword evidence="3" id="KW-1185">Reference proteome</keyword>
<name>A0A9D3SN47_9TELE</name>
<reference evidence="2 3" key="1">
    <citation type="submission" date="2021-06" db="EMBL/GenBank/DDBJ databases">
        <title>Chromosome-level genome assembly of the red-tail catfish (Hemibagrus wyckioides).</title>
        <authorList>
            <person name="Shao F."/>
        </authorList>
    </citation>
    <scope>NUCLEOTIDE SEQUENCE [LARGE SCALE GENOMIC DNA]</scope>
    <source>
        <strain evidence="2">EC202008001</strain>
        <tissue evidence="2">Blood</tissue>
    </source>
</reference>
<feature type="compositionally biased region" description="Basic and acidic residues" evidence="1">
    <location>
        <begin position="31"/>
        <end position="40"/>
    </location>
</feature>
<gene>
    <name evidence="2" type="ORF">KOW79_007579</name>
</gene>
<accession>A0A9D3SN47</accession>
<feature type="region of interest" description="Disordered" evidence="1">
    <location>
        <begin position="1"/>
        <end position="40"/>
    </location>
</feature>
<feature type="compositionally biased region" description="Acidic residues" evidence="1">
    <location>
        <begin position="284"/>
        <end position="297"/>
    </location>
</feature>
<sequence>MEDVGSDPEQDMGEGGRLSGSGATTEAEGATEERRTKRSRLERGREFDLLTAGDIIDTCRSGCPLKRGAAIGRDLVLYGSGLGLMGPGMARPLWQAVSVAKCILWGARCEGIRSLSRCVSQARLFRLFRAKLRKVQGEEQGGEGFVRVGVGVLEGGGFLGTTVLGAPWWPDRAREKGEEAVFTEGAAEPAASSGPVSEEVAGPSGKEVRLTQAEGGSSDLTPGESLTAGQVTPAVGAPSGEEQASWPGLGLEAGLFGSLAEATEGVAEASTLVRPDWASMEFSDGMEDVGSDPEQDMGEGGRLSGTGATTEVEGDSNTIE</sequence>
<proteinExistence type="predicted"/>
<feature type="region of interest" description="Disordered" evidence="1">
    <location>
        <begin position="275"/>
        <end position="320"/>
    </location>
</feature>